<dbReference type="InParanoid" id="A0A1Z5RKI3"/>
<sequence>MLKVRTGAVDRSPPTWTRPCCRRAAMARHVHIFVNLDAADHHRRRPARLACRMRSGSDIIMNKWSMQAVFAILVMGPKFHWSNQEELVMAASQETLMSRCPNNRIGEPLTKQAVASLYGLHIHAWVACCIPCPPPTHPSKGRHRSTWEIYHMCRVYISYMGGLPRRHGSLPSAPYFHGKGPHATTSQ</sequence>
<reference evidence="1 2" key="1">
    <citation type="journal article" date="2009" name="Nature">
        <title>The Sorghum bicolor genome and the diversification of grasses.</title>
        <authorList>
            <person name="Paterson A.H."/>
            <person name="Bowers J.E."/>
            <person name="Bruggmann R."/>
            <person name="Dubchak I."/>
            <person name="Grimwood J."/>
            <person name="Gundlach H."/>
            <person name="Haberer G."/>
            <person name="Hellsten U."/>
            <person name="Mitros T."/>
            <person name="Poliakov A."/>
            <person name="Schmutz J."/>
            <person name="Spannagl M."/>
            <person name="Tang H."/>
            <person name="Wang X."/>
            <person name="Wicker T."/>
            <person name="Bharti A.K."/>
            <person name="Chapman J."/>
            <person name="Feltus F.A."/>
            <person name="Gowik U."/>
            <person name="Grigoriev I.V."/>
            <person name="Lyons E."/>
            <person name="Maher C.A."/>
            <person name="Martis M."/>
            <person name="Narechania A."/>
            <person name="Otillar R.P."/>
            <person name="Penning B.W."/>
            <person name="Salamov A.A."/>
            <person name="Wang Y."/>
            <person name="Zhang L."/>
            <person name="Carpita N.C."/>
            <person name="Freeling M."/>
            <person name="Gingle A.R."/>
            <person name="Hash C.T."/>
            <person name="Keller B."/>
            <person name="Klein P."/>
            <person name="Kresovich S."/>
            <person name="McCann M.C."/>
            <person name="Ming R."/>
            <person name="Peterson D.G."/>
            <person name="Mehboob-ur-Rahman"/>
            <person name="Ware D."/>
            <person name="Westhoff P."/>
            <person name="Mayer K.F."/>
            <person name="Messing J."/>
            <person name="Rokhsar D.S."/>
        </authorList>
    </citation>
    <scope>NUCLEOTIDE SEQUENCE [LARGE SCALE GENOMIC DNA]</scope>
    <source>
        <strain evidence="2">cv. BTx623</strain>
    </source>
</reference>
<dbReference type="Proteomes" id="UP000000768">
    <property type="component" value="Chromosome 4"/>
</dbReference>
<dbReference type="EMBL" id="CM000763">
    <property type="protein sequence ID" value="OQU84260.1"/>
    <property type="molecule type" value="Genomic_DNA"/>
</dbReference>
<accession>A0A1Z5RKI3</accession>
<reference evidence="2" key="2">
    <citation type="journal article" date="2018" name="Plant J.">
        <title>The Sorghum bicolor reference genome: improved assembly, gene annotations, a transcriptome atlas, and signatures of genome organization.</title>
        <authorList>
            <person name="McCormick R.F."/>
            <person name="Truong S.K."/>
            <person name="Sreedasyam A."/>
            <person name="Jenkins J."/>
            <person name="Shu S."/>
            <person name="Sims D."/>
            <person name="Kennedy M."/>
            <person name="Amirebrahimi M."/>
            <person name="Weers B.D."/>
            <person name="McKinley B."/>
            <person name="Mattison A."/>
            <person name="Morishige D.T."/>
            <person name="Grimwood J."/>
            <person name="Schmutz J."/>
            <person name="Mullet J.E."/>
        </authorList>
    </citation>
    <scope>NUCLEOTIDE SEQUENCE [LARGE SCALE GENOMIC DNA]</scope>
    <source>
        <strain evidence="2">cv. BTx623</strain>
    </source>
</reference>
<organism evidence="1 2">
    <name type="scientific">Sorghum bicolor</name>
    <name type="common">Sorghum</name>
    <name type="synonym">Sorghum vulgare</name>
    <dbReference type="NCBI Taxonomy" id="4558"/>
    <lineage>
        <taxon>Eukaryota</taxon>
        <taxon>Viridiplantae</taxon>
        <taxon>Streptophyta</taxon>
        <taxon>Embryophyta</taxon>
        <taxon>Tracheophyta</taxon>
        <taxon>Spermatophyta</taxon>
        <taxon>Magnoliopsida</taxon>
        <taxon>Liliopsida</taxon>
        <taxon>Poales</taxon>
        <taxon>Poaceae</taxon>
        <taxon>PACMAD clade</taxon>
        <taxon>Panicoideae</taxon>
        <taxon>Andropogonodae</taxon>
        <taxon>Andropogoneae</taxon>
        <taxon>Sorghinae</taxon>
        <taxon>Sorghum</taxon>
    </lineage>
</organism>
<protein>
    <submittedName>
        <fullName evidence="1">Uncharacterized protein</fullName>
    </submittedName>
</protein>
<name>A0A1Z5RKI3_SORBI</name>
<gene>
    <name evidence="1" type="ORF">SORBI_3004G022850</name>
</gene>
<evidence type="ECO:0000313" key="1">
    <source>
        <dbReference type="EMBL" id="OQU84260.1"/>
    </source>
</evidence>
<proteinExistence type="predicted"/>
<dbReference type="AlphaFoldDB" id="A0A1Z5RKI3"/>
<keyword evidence="2" id="KW-1185">Reference proteome</keyword>
<dbReference type="Gramene" id="OQU84260">
    <property type="protein sequence ID" value="OQU84260"/>
    <property type="gene ID" value="SORBI_3004G022850"/>
</dbReference>
<evidence type="ECO:0000313" key="2">
    <source>
        <dbReference type="Proteomes" id="UP000000768"/>
    </source>
</evidence>